<sequence>MLMLFFIASSATLLAQDGFGSFQEAMTGVRPFYGNSGPGNVNWINEGTAYSFTERGENGAQLIKTHDNKSGEEELIFSTEGLKVPSSEDPFSYVSFQWSDDSKFLLFQTNFRPVWRRSGISDYYYYSIEDKTLALVAKDAQTAELSPNGKMVGYERGGNLFVFNLAEKKETQLTDDAEDGFYNGRFGWAYEEEFGLAQAWEWSHDSEYIAFWQSDEREVPIYQMTDYQGTHKEYVKLPYPQVGDTNPTVKIGVINVSANSKEWMQVPLNDGYIPRIYWTAEEAKLAVMQMNRAQTEMRIYMADANTGKANMILEETSDAWIDVFDFFAGIMHYAFFPKDSKEFFWITDKDGYAHLYRYDYNGKLMNQVTTGDWEVVYVHAVDSKKKKIYYTSTEDSPLERQLYVVGFNGKGKKKLTEQKGRHNIDMAPEANYYIDRYSNTQTPTKVDLRDASGKLVVQLEDNKEVVDAVKDAQFVKPELSSFTNSSDDQIDIAIYKPVGFDANTKYPMVVDIYGGPGAQSVYNQWSVNAWHQYLVNNGYVVIQVNNRGGGGYGREFEKVVYKNLGHAEAQDFADAAKHMVSLGYVDADKIAIRGHSYGGYMSSFTILNHPDVFKVSIVGAPVTDWRLYDSIYAERYMGLKEDNEEGYINSSSTTYAKNLEGHMFIAHSTMDENVHVQNTFQLVKGLIDAGKDHDLKIFPPGAHGVAYNYPSYLLLMNNYINYLDRYLK</sequence>
<dbReference type="PANTHER" id="PTHR11731:SF193">
    <property type="entry name" value="DIPEPTIDYL PEPTIDASE 9"/>
    <property type="match status" value="1"/>
</dbReference>
<dbReference type="Proteomes" id="UP000642920">
    <property type="component" value="Unassembled WGS sequence"/>
</dbReference>
<gene>
    <name evidence="6" type="ORF">JKP34_15140</name>
</gene>
<dbReference type="SUPFAM" id="SSF53474">
    <property type="entry name" value="alpha/beta-Hydrolases"/>
    <property type="match status" value="1"/>
</dbReference>
<evidence type="ECO:0000313" key="6">
    <source>
        <dbReference type="EMBL" id="MBL0766600.1"/>
    </source>
</evidence>
<dbReference type="InterPro" id="IPR002471">
    <property type="entry name" value="Pept_S9_AS"/>
</dbReference>
<protein>
    <submittedName>
        <fullName evidence="6">S9 family peptidase</fullName>
    </submittedName>
</protein>
<comment type="caution">
    <text evidence="6">The sequence shown here is derived from an EMBL/GenBank/DDBJ whole genome shotgun (WGS) entry which is preliminary data.</text>
</comment>
<evidence type="ECO:0000259" key="5">
    <source>
        <dbReference type="Pfam" id="PF00930"/>
    </source>
</evidence>
<dbReference type="Gene3D" id="3.40.50.1820">
    <property type="entry name" value="alpha/beta hydrolase"/>
    <property type="match status" value="1"/>
</dbReference>
<organism evidence="6 7">
    <name type="scientific">Marivirga atlantica</name>
    <dbReference type="NCBI Taxonomy" id="1548457"/>
    <lineage>
        <taxon>Bacteria</taxon>
        <taxon>Pseudomonadati</taxon>
        <taxon>Bacteroidota</taxon>
        <taxon>Cytophagia</taxon>
        <taxon>Cytophagales</taxon>
        <taxon>Marivirgaceae</taxon>
        <taxon>Marivirga</taxon>
    </lineage>
</organism>
<keyword evidence="2" id="KW-0378">Hydrolase</keyword>
<keyword evidence="1" id="KW-0645">Protease</keyword>
<evidence type="ECO:0000313" key="7">
    <source>
        <dbReference type="Proteomes" id="UP000642920"/>
    </source>
</evidence>
<dbReference type="EMBL" id="JAERQG010000004">
    <property type="protein sequence ID" value="MBL0766600.1"/>
    <property type="molecule type" value="Genomic_DNA"/>
</dbReference>
<dbReference type="InterPro" id="IPR029058">
    <property type="entry name" value="AB_hydrolase_fold"/>
</dbReference>
<dbReference type="AlphaFoldDB" id="A0A937AAF4"/>
<feature type="signal peptide" evidence="3">
    <location>
        <begin position="1"/>
        <end position="15"/>
    </location>
</feature>
<dbReference type="InterPro" id="IPR050278">
    <property type="entry name" value="Serine_Prot_S9B/DPPIV"/>
</dbReference>
<evidence type="ECO:0000256" key="1">
    <source>
        <dbReference type="ARBA" id="ARBA00022670"/>
    </source>
</evidence>
<dbReference type="PANTHER" id="PTHR11731">
    <property type="entry name" value="PROTEASE FAMILY S9B,C DIPEPTIDYL-PEPTIDASE IV-RELATED"/>
    <property type="match status" value="1"/>
</dbReference>
<reference evidence="6" key="1">
    <citation type="submission" date="2021-01" db="EMBL/GenBank/DDBJ databases">
        <title>Marivirga sp. nov., isolated from intertidal surface sediments.</title>
        <authorList>
            <person name="Zhang M."/>
        </authorList>
    </citation>
    <scope>NUCLEOTIDE SEQUENCE</scope>
    <source>
        <strain evidence="6">SM1354</strain>
    </source>
</reference>
<dbReference type="Pfam" id="PF00326">
    <property type="entry name" value="Peptidase_S9"/>
    <property type="match status" value="1"/>
</dbReference>
<dbReference type="SUPFAM" id="SSF82171">
    <property type="entry name" value="DPP6 N-terminal domain-like"/>
    <property type="match status" value="1"/>
</dbReference>
<dbReference type="PROSITE" id="PS00708">
    <property type="entry name" value="PRO_ENDOPEP_SER"/>
    <property type="match status" value="1"/>
</dbReference>
<keyword evidence="7" id="KW-1185">Reference proteome</keyword>
<dbReference type="GO" id="GO:0008239">
    <property type="term" value="F:dipeptidyl-peptidase activity"/>
    <property type="evidence" value="ECO:0007669"/>
    <property type="project" value="TreeGrafter"/>
</dbReference>
<dbReference type="Gene3D" id="2.140.10.30">
    <property type="entry name" value="Dipeptidylpeptidase IV, N-terminal domain"/>
    <property type="match status" value="1"/>
</dbReference>
<dbReference type="GO" id="GO:0004252">
    <property type="term" value="F:serine-type endopeptidase activity"/>
    <property type="evidence" value="ECO:0007669"/>
    <property type="project" value="InterPro"/>
</dbReference>
<dbReference type="GO" id="GO:0006508">
    <property type="term" value="P:proteolysis"/>
    <property type="evidence" value="ECO:0007669"/>
    <property type="project" value="UniProtKB-KW"/>
</dbReference>
<evidence type="ECO:0000256" key="3">
    <source>
        <dbReference type="SAM" id="SignalP"/>
    </source>
</evidence>
<feature type="domain" description="Dipeptidylpeptidase IV N-terminal" evidence="5">
    <location>
        <begin position="99"/>
        <end position="444"/>
    </location>
</feature>
<proteinExistence type="predicted"/>
<name>A0A937AAF4_9BACT</name>
<accession>A0A937AAF4</accession>
<evidence type="ECO:0000259" key="4">
    <source>
        <dbReference type="Pfam" id="PF00326"/>
    </source>
</evidence>
<feature type="domain" description="Peptidase S9 prolyl oligopeptidase catalytic" evidence="4">
    <location>
        <begin position="525"/>
        <end position="727"/>
    </location>
</feature>
<dbReference type="InterPro" id="IPR001375">
    <property type="entry name" value="Peptidase_S9_cat"/>
</dbReference>
<keyword evidence="3" id="KW-0732">Signal</keyword>
<feature type="chain" id="PRO_5037072478" evidence="3">
    <location>
        <begin position="16"/>
        <end position="728"/>
    </location>
</feature>
<dbReference type="Pfam" id="PF00930">
    <property type="entry name" value="DPPIV_N"/>
    <property type="match status" value="1"/>
</dbReference>
<dbReference type="InterPro" id="IPR002469">
    <property type="entry name" value="Peptidase_S9B_N"/>
</dbReference>
<evidence type="ECO:0000256" key="2">
    <source>
        <dbReference type="ARBA" id="ARBA00022801"/>
    </source>
</evidence>